<dbReference type="AlphaFoldDB" id="V6LTC4"/>
<dbReference type="VEuPathDB" id="GiardiaDB:SS50377_22834"/>
<name>V6LTC4_9EUKA</name>
<gene>
    <name evidence="1" type="ORF">SS50377_11998</name>
    <name evidence="2" type="ORF">SS50377_22834</name>
</gene>
<sequence length="167" mass="19251">MPKPIELLYEQAMNQQKRMEIKTHDKITAQQSISTYPKLVMPGDEKDHLLQIQRKLKREVSFLGICKIQQAKQNNFKIDLKSLYTADANFKRLSPRISARIQNNNTNKYYKLIPSCTSSKPIVRNCSRIIPSNSNLTGVDLKVEGMVRLNSQIFRDLNVTSDDELII</sequence>
<keyword evidence="3" id="KW-1185">Reference proteome</keyword>
<proteinExistence type="predicted"/>
<dbReference type="EMBL" id="AUWU02000003">
    <property type="protein sequence ID" value="KAH0575207.1"/>
    <property type="molecule type" value="Genomic_DNA"/>
</dbReference>
<reference evidence="1 2" key="1">
    <citation type="journal article" date="2014" name="PLoS Genet.">
        <title>The Genome of Spironucleus salmonicida Highlights a Fish Pathogen Adapted to Fluctuating Environments.</title>
        <authorList>
            <person name="Xu F."/>
            <person name="Jerlstrom-Hultqvist J."/>
            <person name="Einarsson E."/>
            <person name="Astvaldsson A."/>
            <person name="Svard S.G."/>
            <person name="Andersson J.O."/>
        </authorList>
    </citation>
    <scope>NUCLEOTIDE SEQUENCE</scope>
    <source>
        <strain evidence="2">ATCC 50377</strain>
    </source>
</reference>
<reference evidence="2" key="2">
    <citation type="submission" date="2020-12" db="EMBL/GenBank/DDBJ databases">
        <title>New Spironucleus salmonicida genome in near-complete chromosomes.</title>
        <authorList>
            <person name="Xu F."/>
            <person name="Kurt Z."/>
            <person name="Jimenez-Gonzalez A."/>
            <person name="Astvaldsson A."/>
            <person name="Andersson J.O."/>
            <person name="Svard S.G."/>
        </authorList>
    </citation>
    <scope>NUCLEOTIDE SEQUENCE</scope>
    <source>
        <strain evidence="2">ATCC 50377</strain>
    </source>
</reference>
<organism evidence="1">
    <name type="scientific">Spironucleus salmonicida</name>
    <dbReference type="NCBI Taxonomy" id="348837"/>
    <lineage>
        <taxon>Eukaryota</taxon>
        <taxon>Metamonada</taxon>
        <taxon>Diplomonadida</taxon>
        <taxon>Hexamitidae</taxon>
        <taxon>Hexamitinae</taxon>
        <taxon>Spironucleus</taxon>
    </lineage>
</organism>
<evidence type="ECO:0000313" key="2">
    <source>
        <dbReference type="EMBL" id="KAH0575207.1"/>
    </source>
</evidence>
<dbReference type="Proteomes" id="UP000018208">
    <property type="component" value="Unassembled WGS sequence"/>
</dbReference>
<evidence type="ECO:0000313" key="3">
    <source>
        <dbReference type="Proteomes" id="UP000018208"/>
    </source>
</evidence>
<protein>
    <submittedName>
        <fullName evidence="1">Uncharacterized protein</fullName>
    </submittedName>
</protein>
<dbReference type="EMBL" id="KI546021">
    <property type="protein sequence ID" value="EST47897.1"/>
    <property type="molecule type" value="Genomic_DNA"/>
</dbReference>
<accession>V6LTC4</accession>
<evidence type="ECO:0000313" key="1">
    <source>
        <dbReference type="EMBL" id="EST47897.1"/>
    </source>
</evidence>